<dbReference type="PRINTS" id="PR00499">
    <property type="entry name" value="P67PHOX"/>
</dbReference>
<organism evidence="5 6">
    <name type="scientific">Macrostomum lignano</name>
    <dbReference type="NCBI Taxonomy" id="282301"/>
    <lineage>
        <taxon>Eukaryota</taxon>
        <taxon>Metazoa</taxon>
        <taxon>Spiralia</taxon>
        <taxon>Lophotrochozoa</taxon>
        <taxon>Platyhelminthes</taxon>
        <taxon>Rhabditophora</taxon>
        <taxon>Macrostomorpha</taxon>
        <taxon>Macrostomida</taxon>
        <taxon>Macrostomidae</taxon>
        <taxon>Macrostomum</taxon>
    </lineage>
</organism>
<feature type="compositionally biased region" description="Pro residues" evidence="3">
    <location>
        <begin position="354"/>
        <end position="368"/>
    </location>
</feature>
<keyword evidence="1 2" id="KW-0728">SH3 domain</keyword>
<dbReference type="Gene3D" id="2.30.30.40">
    <property type="entry name" value="SH3 Domains"/>
    <property type="match status" value="4"/>
</dbReference>
<gene>
    <name evidence="5" type="ORF">BOX15_Mlig009463g2</name>
</gene>
<feature type="region of interest" description="Disordered" evidence="3">
    <location>
        <begin position="228"/>
        <end position="284"/>
    </location>
</feature>
<dbReference type="Pfam" id="PF14604">
    <property type="entry name" value="SH3_9"/>
    <property type="match status" value="1"/>
</dbReference>
<dbReference type="Pfam" id="PF00018">
    <property type="entry name" value="SH3_1"/>
    <property type="match status" value="2"/>
</dbReference>
<evidence type="ECO:0000259" key="4">
    <source>
        <dbReference type="PROSITE" id="PS50002"/>
    </source>
</evidence>
<feature type="compositionally biased region" description="Pro residues" evidence="3">
    <location>
        <begin position="102"/>
        <end position="111"/>
    </location>
</feature>
<proteinExistence type="predicted"/>
<dbReference type="InterPro" id="IPR036028">
    <property type="entry name" value="SH3-like_dom_sf"/>
</dbReference>
<sequence>MSRVIKSLRNLDIGSQLSSKPGKLEENDNEQRQQQQIAAAESGSGKSGGGLLSRLKPGKQKSYENLLDAGSPTEERPKQRQSPQSGWATFEDSANLIDLSSPLPPAPPPVSTQPAFFIDASAPRTQQPLIIRSDNGRHGGSLECLSVNPGGGAQALFNPSFRKESPKAKAAPAPPPASSSSATQLRATRQTPPPRPTQPPPRPSQPPKVTSSASSNALLLLDLDFGHPQQQQQQQQPPQPAAKSRKAPAPPPPAHQRPFKRQPQQLPQTQPPQPELAPDLTGHLTPGSVCSAKFDLANPPDPGILSLRRGDLMTIVRREDDNWMLARRLTGNCLEGLVACSYLAPAKDSAATPAPAPSPPSAAAPSPPAAAESLATKARSLHEYRSDHPGDLSFPAGQLISEVRRVDSDWLEGRLGSGPRGLFPANHVRLILYPATAAYAFPAQEAGDLALQVGDSVDVLAELPGGEWLRGVRRRRPGKADNGGVDEEAGNFPAAFVVSEESAAAELAPSARAIHDFAGRESDELSFQAGDLLTSLTELGPDWLSGMAADGRRGMFPRAFVELL</sequence>
<dbReference type="OrthoDB" id="27823at2759"/>
<feature type="region of interest" description="Disordered" evidence="3">
    <location>
        <begin position="146"/>
        <end position="213"/>
    </location>
</feature>
<evidence type="ECO:0000256" key="1">
    <source>
        <dbReference type="ARBA" id="ARBA00022443"/>
    </source>
</evidence>
<feature type="compositionally biased region" description="Pro residues" evidence="3">
    <location>
        <begin position="191"/>
        <end position="206"/>
    </location>
</feature>
<dbReference type="STRING" id="282301.A0A267FX15"/>
<protein>
    <recommendedName>
        <fullName evidence="4">SH3 domain-containing protein</fullName>
    </recommendedName>
</protein>
<dbReference type="CDD" id="cd00174">
    <property type="entry name" value="SH3"/>
    <property type="match status" value="2"/>
</dbReference>
<accession>A0A267FX15</accession>
<evidence type="ECO:0000313" key="6">
    <source>
        <dbReference type="Proteomes" id="UP000215902"/>
    </source>
</evidence>
<dbReference type="InterPro" id="IPR050384">
    <property type="entry name" value="Endophilin_SH3RF"/>
</dbReference>
<comment type="caution">
    <text evidence="5">The sequence shown here is derived from an EMBL/GenBank/DDBJ whole genome shotgun (WGS) entry which is preliminary data.</text>
</comment>
<dbReference type="PANTHER" id="PTHR14167:SF48">
    <property type="entry name" value="SH3 DOMAIN-CONTAINING PROTEIN 19"/>
    <property type="match status" value="1"/>
</dbReference>
<keyword evidence="6" id="KW-1185">Reference proteome</keyword>
<feature type="region of interest" description="Disordered" evidence="3">
    <location>
        <begin position="1"/>
        <end position="114"/>
    </location>
</feature>
<dbReference type="SUPFAM" id="SSF50044">
    <property type="entry name" value="SH3-domain"/>
    <property type="match status" value="4"/>
</dbReference>
<dbReference type="PANTHER" id="PTHR14167">
    <property type="entry name" value="SH3 DOMAIN-CONTAINING"/>
    <property type="match status" value="1"/>
</dbReference>
<evidence type="ECO:0000256" key="3">
    <source>
        <dbReference type="SAM" id="MobiDB-lite"/>
    </source>
</evidence>
<feature type="compositionally biased region" description="Basic and acidic residues" evidence="3">
    <location>
        <begin position="22"/>
        <end position="31"/>
    </location>
</feature>
<name>A0A267FX15_9PLAT</name>
<feature type="compositionally biased region" description="Low complexity" evidence="3">
    <location>
        <begin position="32"/>
        <end position="44"/>
    </location>
</feature>
<dbReference type="Proteomes" id="UP000215902">
    <property type="component" value="Unassembled WGS sequence"/>
</dbReference>
<feature type="domain" description="SH3" evidence="4">
    <location>
        <begin position="506"/>
        <end position="564"/>
    </location>
</feature>
<dbReference type="AlphaFoldDB" id="A0A267FX15"/>
<feature type="domain" description="SH3" evidence="4">
    <location>
        <begin position="285"/>
        <end position="348"/>
    </location>
</feature>
<reference evidence="5 6" key="1">
    <citation type="submission" date="2017-06" db="EMBL/GenBank/DDBJ databases">
        <title>A platform for efficient transgenesis in Macrostomum lignano, a flatworm model organism for stem cell research.</title>
        <authorList>
            <person name="Berezikov E."/>
        </authorList>
    </citation>
    <scope>NUCLEOTIDE SEQUENCE [LARGE SCALE GENOMIC DNA]</scope>
    <source>
        <strain evidence="5">DV1</strain>
        <tissue evidence="5">Whole organism</tissue>
    </source>
</reference>
<dbReference type="SMART" id="SM00326">
    <property type="entry name" value="SH3"/>
    <property type="match status" value="4"/>
</dbReference>
<dbReference type="PROSITE" id="PS50002">
    <property type="entry name" value="SH3"/>
    <property type="match status" value="3"/>
</dbReference>
<evidence type="ECO:0000313" key="5">
    <source>
        <dbReference type="EMBL" id="PAA78380.1"/>
    </source>
</evidence>
<dbReference type="EMBL" id="NIVC01000692">
    <property type="protein sequence ID" value="PAA78380.1"/>
    <property type="molecule type" value="Genomic_DNA"/>
</dbReference>
<feature type="region of interest" description="Disordered" evidence="3">
    <location>
        <begin position="348"/>
        <end position="371"/>
    </location>
</feature>
<dbReference type="InterPro" id="IPR001452">
    <property type="entry name" value="SH3_domain"/>
</dbReference>
<evidence type="ECO:0000256" key="2">
    <source>
        <dbReference type="PROSITE-ProRule" id="PRU00192"/>
    </source>
</evidence>
<feature type="domain" description="SH3" evidence="4">
    <location>
        <begin position="373"/>
        <end position="433"/>
    </location>
</feature>